<dbReference type="Gene3D" id="1.20.1090.10">
    <property type="entry name" value="Dehydroquinate synthase-like - alpha domain"/>
    <property type="match status" value="1"/>
</dbReference>
<dbReference type="AlphaFoldDB" id="A0A401XKD3"/>
<dbReference type="GO" id="GO:0009073">
    <property type="term" value="P:aromatic amino acid family biosynthetic process"/>
    <property type="evidence" value="ECO:0007669"/>
    <property type="project" value="InterPro"/>
</dbReference>
<evidence type="ECO:0000256" key="7">
    <source>
        <dbReference type="ARBA" id="ARBA00022833"/>
    </source>
</evidence>
<accession>A0A401XKD3</accession>
<dbReference type="PANTHER" id="PTHR43622">
    <property type="entry name" value="3-DEHYDROQUINATE SYNTHASE"/>
    <property type="match status" value="1"/>
</dbReference>
<keyword evidence="5" id="KW-0479">Metal-binding</keyword>
<dbReference type="CDD" id="cd08195">
    <property type="entry name" value="DHQS"/>
    <property type="match status" value="1"/>
</dbReference>
<evidence type="ECO:0000256" key="10">
    <source>
        <dbReference type="ARBA" id="ARBA00023285"/>
    </source>
</evidence>
<dbReference type="Pfam" id="PF24621">
    <property type="entry name" value="DHQS_C"/>
    <property type="match status" value="1"/>
</dbReference>
<keyword evidence="6" id="KW-0547">Nucleotide-binding</keyword>
<evidence type="ECO:0000259" key="13">
    <source>
        <dbReference type="Pfam" id="PF24621"/>
    </source>
</evidence>
<dbReference type="InterPro" id="IPR030963">
    <property type="entry name" value="DHQ_synth_fam"/>
</dbReference>
<dbReference type="Pfam" id="PF01761">
    <property type="entry name" value="DHQ_synthase"/>
    <property type="match status" value="1"/>
</dbReference>
<evidence type="ECO:0000256" key="2">
    <source>
        <dbReference type="ARBA" id="ARBA00001941"/>
    </source>
</evidence>
<evidence type="ECO:0000313" key="14">
    <source>
        <dbReference type="EMBL" id="GCD77495.1"/>
    </source>
</evidence>
<keyword evidence="8" id="KW-0520">NAD</keyword>
<dbReference type="SUPFAM" id="SSF56796">
    <property type="entry name" value="Dehydroquinate synthase-like"/>
    <property type="match status" value="1"/>
</dbReference>
<dbReference type="InterPro" id="IPR030960">
    <property type="entry name" value="DHQS/DOIS_N"/>
</dbReference>
<keyword evidence="10" id="KW-0170">Cobalt</keyword>
<dbReference type="InterPro" id="IPR016037">
    <property type="entry name" value="DHQ_synth_AroB"/>
</dbReference>
<evidence type="ECO:0000256" key="11">
    <source>
        <dbReference type="NCBIfam" id="TIGR01357"/>
    </source>
</evidence>
<dbReference type="GO" id="GO:0046872">
    <property type="term" value="F:metal ion binding"/>
    <property type="evidence" value="ECO:0007669"/>
    <property type="project" value="UniProtKB-KW"/>
</dbReference>
<dbReference type="PANTHER" id="PTHR43622:SF1">
    <property type="entry name" value="3-DEHYDROQUINATE SYNTHASE"/>
    <property type="match status" value="1"/>
</dbReference>
<dbReference type="GO" id="GO:0005737">
    <property type="term" value="C:cytoplasm"/>
    <property type="evidence" value="ECO:0007669"/>
    <property type="project" value="InterPro"/>
</dbReference>
<comment type="caution">
    <text evidence="14">The sequence shown here is derived from an EMBL/GenBank/DDBJ whole genome shotgun (WGS) entry which is preliminary data.</text>
</comment>
<evidence type="ECO:0000256" key="5">
    <source>
        <dbReference type="ARBA" id="ARBA00022723"/>
    </source>
</evidence>
<dbReference type="Proteomes" id="UP000286715">
    <property type="component" value="Unassembled WGS sequence"/>
</dbReference>
<feature type="domain" description="3-dehydroquinate synthase C-terminal" evidence="13">
    <location>
        <begin position="177"/>
        <end position="318"/>
    </location>
</feature>
<dbReference type="GO" id="GO:0009423">
    <property type="term" value="P:chorismate biosynthetic process"/>
    <property type="evidence" value="ECO:0007669"/>
    <property type="project" value="UniProtKB-UniRule"/>
</dbReference>
<evidence type="ECO:0000256" key="6">
    <source>
        <dbReference type="ARBA" id="ARBA00022741"/>
    </source>
</evidence>
<comment type="cofactor">
    <cofactor evidence="1">
        <name>NAD(+)</name>
        <dbReference type="ChEBI" id="CHEBI:57540"/>
    </cofactor>
</comment>
<evidence type="ECO:0000313" key="15">
    <source>
        <dbReference type="Proteomes" id="UP000286715"/>
    </source>
</evidence>
<dbReference type="PIRSF" id="PIRSF001455">
    <property type="entry name" value="DHQ_synth"/>
    <property type="match status" value="1"/>
</dbReference>
<dbReference type="GO" id="GO:0003856">
    <property type="term" value="F:3-dehydroquinate synthase activity"/>
    <property type="evidence" value="ECO:0007669"/>
    <property type="project" value="UniProtKB-UniRule"/>
</dbReference>
<keyword evidence="7" id="KW-0862">Zinc</keyword>
<dbReference type="GO" id="GO:0000166">
    <property type="term" value="F:nucleotide binding"/>
    <property type="evidence" value="ECO:0007669"/>
    <property type="project" value="UniProtKB-KW"/>
</dbReference>
<dbReference type="EMBL" id="BHZE01000007">
    <property type="protein sequence ID" value="GCD77495.1"/>
    <property type="molecule type" value="Genomic_DNA"/>
</dbReference>
<name>A0A401XKD3_9FLAO</name>
<sequence>MPRRSNFDSLILKGDEGYAYLSERLTSGEYTELFLLMDTNTLDYCRDEFFYKLNVELPFHEIEVEPGEQCKSIEIASHLWSELAENQADRKSLLINLGGGSVSDLGGFVASTFKRGIPYINVPTTLLSMVDAAYGGKTGIDFGGIKNLIGTFYPPQFILIDPEYTATLDERQFTSAFGEIFKYGLALDAQLWEEVKSNFPHELDTHLEDWVEKCLKLKQTIVLNDPLDLGERQILNAGHTIGHAMEAFHLDKQDEIYHGEAIAWGLIAELFIAFRLKNFDFNELENFKKLVHKYIQRPSLNTGDVEILLDYIYMDKKTMNSTIYMPLITAPGRYEIQQEIDPELISEGLIYMLS</sequence>
<reference evidence="14 15" key="1">
    <citation type="submission" date="2018-11" db="EMBL/GenBank/DDBJ databases">
        <title>Schleiferia aggregans sp. nov., a moderately thermophilic heterotrophic bacterium isolated from microbial mats at a terrestrial hot spring.</title>
        <authorList>
            <person name="Iino T."/>
            <person name="Ohkuma M."/>
            <person name="Haruta S."/>
        </authorList>
    </citation>
    <scope>NUCLEOTIDE SEQUENCE [LARGE SCALE GENOMIC DNA]</scope>
    <source>
        <strain evidence="14 15">LA</strain>
    </source>
</reference>
<dbReference type="InterPro" id="IPR050071">
    <property type="entry name" value="Dehydroquinate_synthase"/>
</dbReference>
<evidence type="ECO:0000256" key="4">
    <source>
        <dbReference type="ARBA" id="ARBA00003485"/>
    </source>
</evidence>
<feature type="domain" description="3-dehydroquinate synthase N-terminal" evidence="12">
    <location>
        <begin position="62"/>
        <end position="174"/>
    </location>
</feature>
<evidence type="ECO:0000256" key="9">
    <source>
        <dbReference type="ARBA" id="ARBA00023239"/>
    </source>
</evidence>
<protein>
    <recommendedName>
        <fullName evidence="11">3-dehydroquinate synthase</fullName>
        <ecNumber evidence="11">4.2.3.4</ecNumber>
    </recommendedName>
</protein>
<dbReference type="Gene3D" id="3.40.50.1970">
    <property type="match status" value="1"/>
</dbReference>
<comment type="cofactor">
    <cofactor evidence="3">
        <name>Zn(2+)</name>
        <dbReference type="ChEBI" id="CHEBI:29105"/>
    </cofactor>
</comment>
<dbReference type="OrthoDB" id="9806583at2"/>
<evidence type="ECO:0000259" key="12">
    <source>
        <dbReference type="Pfam" id="PF01761"/>
    </source>
</evidence>
<dbReference type="NCBIfam" id="TIGR01357">
    <property type="entry name" value="aroB"/>
    <property type="match status" value="1"/>
</dbReference>
<dbReference type="FunFam" id="3.40.50.1970:FF:000007">
    <property type="entry name" value="Pentafunctional AROM polypeptide"/>
    <property type="match status" value="1"/>
</dbReference>
<comment type="cofactor">
    <cofactor evidence="2">
        <name>Co(2+)</name>
        <dbReference type="ChEBI" id="CHEBI:48828"/>
    </cofactor>
</comment>
<evidence type="ECO:0000256" key="8">
    <source>
        <dbReference type="ARBA" id="ARBA00023027"/>
    </source>
</evidence>
<dbReference type="RefSeq" id="WP_124397559.1">
    <property type="nucleotide sequence ID" value="NZ_BHZE01000007.1"/>
</dbReference>
<comment type="function">
    <text evidence="4">Catalyzes the conversion of 3-deoxy-D-arabino-heptulosonate 7-phosphate (DAHP) to dehydroquinate (DHQ).</text>
</comment>
<evidence type="ECO:0000256" key="3">
    <source>
        <dbReference type="ARBA" id="ARBA00001947"/>
    </source>
</evidence>
<dbReference type="InterPro" id="IPR056179">
    <property type="entry name" value="DHQS_C"/>
</dbReference>
<keyword evidence="9" id="KW-0456">Lyase</keyword>
<proteinExistence type="predicted"/>
<evidence type="ECO:0000256" key="1">
    <source>
        <dbReference type="ARBA" id="ARBA00001911"/>
    </source>
</evidence>
<organism evidence="14 15">
    <name type="scientific">Thermaurantimonas aggregans</name>
    <dbReference type="NCBI Taxonomy" id="2173829"/>
    <lineage>
        <taxon>Bacteria</taxon>
        <taxon>Pseudomonadati</taxon>
        <taxon>Bacteroidota</taxon>
        <taxon>Flavobacteriia</taxon>
        <taxon>Flavobacteriales</taxon>
        <taxon>Schleiferiaceae</taxon>
        <taxon>Thermaurantimonas</taxon>
    </lineage>
</organism>
<dbReference type="EC" id="4.2.3.4" evidence="11"/>
<gene>
    <name evidence="14" type="primary">aroB</name>
    <name evidence="14" type="ORF">JCM31826_09770</name>
</gene>
<keyword evidence="15" id="KW-1185">Reference proteome</keyword>